<evidence type="ECO:0000256" key="12">
    <source>
        <dbReference type="RuleBase" id="RU000645"/>
    </source>
</evidence>
<accession>A0A934RUB0</accession>
<dbReference type="InterPro" id="IPR004161">
    <property type="entry name" value="EFTu-like_2"/>
</dbReference>
<dbReference type="InterPro" id="IPR027417">
    <property type="entry name" value="P-loop_NTPase"/>
</dbReference>
<feature type="domain" description="Tr-type G" evidence="14">
    <location>
        <begin position="347"/>
        <end position="514"/>
    </location>
</feature>
<dbReference type="EMBL" id="JAENIL010000001">
    <property type="protein sequence ID" value="MBK1875249.1"/>
    <property type="molecule type" value="Genomic_DNA"/>
</dbReference>
<dbReference type="CDD" id="cd01887">
    <property type="entry name" value="IF2_eIF5B"/>
    <property type="match status" value="1"/>
</dbReference>
<evidence type="ECO:0000256" key="10">
    <source>
        <dbReference type="HAMAP-Rule" id="MF_00100"/>
    </source>
</evidence>
<evidence type="ECO:0000256" key="13">
    <source>
        <dbReference type="SAM" id="MobiDB-lite"/>
    </source>
</evidence>
<dbReference type="NCBIfam" id="TIGR00487">
    <property type="entry name" value="IF-2"/>
    <property type="match status" value="1"/>
</dbReference>
<keyword evidence="8 10" id="KW-0342">GTP-binding</keyword>
<dbReference type="InterPro" id="IPR036925">
    <property type="entry name" value="TIF_IF2_dom3_sf"/>
</dbReference>
<evidence type="ECO:0000256" key="7">
    <source>
        <dbReference type="ARBA" id="ARBA00022917"/>
    </source>
</evidence>
<dbReference type="CDD" id="cd03702">
    <property type="entry name" value="IF2_mtIF2_II"/>
    <property type="match status" value="1"/>
</dbReference>
<dbReference type="SUPFAM" id="SSF52540">
    <property type="entry name" value="P-loop containing nucleoside triphosphate hydrolases"/>
    <property type="match status" value="1"/>
</dbReference>
<dbReference type="AlphaFoldDB" id="A0A934RUB0"/>
<dbReference type="Pfam" id="PF00009">
    <property type="entry name" value="GTP_EFTU"/>
    <property type="match status" value="1"/>
</dbReference>
<dbReference type="Gene3D" id="3.40.50.10050">
    <property type="entry name" value="Translation initiation factor IF- 2, domain 3"/>
    <property type="match status" value="1"/>
</dbReference>
<dbReference type="HAMAP" id="MF_00100_B">
    <property type="entry name" value="IF_2_B"/>
    <property type="match status" value="1"/>
</dbReference>
<dbReference type="PROSITE" id="PS01176">
    <property type="entry name" value="IF2"/>
    <property type="match status" value="1"/>
</dbReference>
<dbReference type="Gene3D" id="1.10.10.2480">
    <property type="match status" value="1"/>
</dbReference>
<keyword evidence="6 10" id="KW-0547">Nucleotide-binding</keyword>
<dbReference type="PANTHER" id="PTHR43381:SF5">
    <property type="entry name" value="TR-TYPE G DOMAIN-CONTAINING PROTEIN"/>
    <property type="match status" value="1"/>
</dbReference>
<dbReference type="SUPFAM" id="SSF52156">
    <property type="entry name" value="Initiation factor IF2/eIF5b, domain 3"/>
    <property type="match status" value="1"/>
</dbReference>
<keyword evidence="4 10" id="KW-0963">Cytoplasm</keyword>
<dbReference type="InterPro" id="IPR006847">
    <property type="entry name" value="IF2_N"/>
</dbReference>
<keyword evidence="7 10" id="KW-0648">Protein biosynthesis</keyword>
<dbReference type="FunFam" id="3.40.50.10050:FF:000001">
    <property type="entry name" value="Translation initiation factor IF-2"/>
    <property type="match status" value="1"/>
</dbReference>
<dbReference type="Gene3D" id="2.40.30.10">
    <property type="entry name" value="Translation factors"/>
    <property type="match status" value="2"/>
</dbReference>
<evidence type="ECO:0000256" key="3">
    <source>
        <dbReference type="ARBA" id="ARBA00020675"/>
    </source>
</evidence>
<keyword evidence="16" id="KW-1185">Reference proteome</keyword>
<feature type="compositionally biased region" description="Pro residues" evidence="13">
    <location>
        <begin position="160"/>
        <end position="176"/>
    </location>
</feature>
<feature type="region of interest" description="Disordered" evidence="13">
    <location>
        <begin position="48"/>
        <end position="261"/>
    </location>
</feature>
<feature type="compositionally biased region" description="Low complexity" evidence="13">
    <location>
        <begin position="239"/>
        <end position="253"/>
    </location>
</feature>
<dbReference type="RefSeq" id="WP_200353466.1">
    <property type="nucleotide sequence ID" value="NZ_JAENIL010000001.1"/>
</dbReference>
<dbReference type="Pfam" id="PF22042">
    <property type="entry name" value="EF-G_D2"/>
    <property type="match status" value="1"/>
</dbReference>
<keyword evidence="5 10" id="KW-0396">Initiation factor</keyword>
<dbReference type="FunFam" id="2.40.30.10:FF:000054">
    <property type="entry name" value="Translation initiation factor IF-2"/>
    <property type="match status" value="1"/>
</dbReference>
<dbReference type="CDD" id="cd03692">
    <property type="entry name" value="mtIF2_IVc"/>
    <property type="match status" value="1"/>
</dbReference>
<feature type="compositionally biased region" description="Low complexity" evidence="13">
    <location>
        <begin position="178"/>
        <end position="188"/>
    </location>
</feature>
<feature type="binding site" evidence="10">
    <location>
        <begin position="456"/>
        <end position="459"/>
    </location>
    <ligand>
        <name>GTP</name>
        <dbReference type="ChEBI" id="CHEBI:37565"/>
    </ligand>
</feature>
<dbReference type="Proteomes" id="UP000617628">
    <property type="component" value="Unassembled WGS sequence"/>
</dbReference>
<comment type="similarity">
    <text evidence="2 10 11">Belongs to the TRAFAC class translation factor GTPase superfamily. Classic translation factor GTPase family. IF-2 subfamily.</text>
</comment>
<dbReference type="InterPro" id="IPR015760">
    <property type="entry name" value="TIF_IF2"/>
</dbReference>
<evidence type="ECO:0000256" key="8">
    <source>
        <dbReference type="ARBA" id="ARBA00023134"/>
    </source>
</evidence>
<dbReference type="SUPFAM" id="SSF50447">
    <property type="entry name" value="Translation proteins"/>
    <property type="match status" value="2"/>
</dbReference>
<dbReference type="PANTHER" id="PTHR43381">
    <property type="entry name" value="TRANSLATION INITIATION FACTOR IF-2-RELATED"/>
    <property type="match status" value="1"/>
</dbReference>
<comment type="subcellular location">
    <subcellularLocation>
        <location evidence="1 10 12">Cytoplasm</location>
    </subcellularLocation>
</comment>
<comment type="function">
    <text evidence="9 10 11">One of the essential components for the initiation of protein synthesis. Protects formylmethionyl-tRNA from spontaneous hydrolysis and promotes its binding to the 30S ribosomal subunits. Also involved in the hydrolysis of GTP during the formation of the 70S ribosomal complex.</text>
</comment>
<dbReference type="GO" id="GO:0003743">
    <property type="term" value="F:translation initiation factor activity"/>
    <property type="evidence" value="ECO:0007669"/>
    <property type="project" value="UniProtKB-UniRule"/>
</dbReference>
<comment type="caution">
    <text evidence="15">The sequence shown here is derived from an EMBL/GenBank/DDBJ whole genome shotgun (WGS) entry which is preliminary data.</text>
</comment>
<organism evidence="15 16">
    <name type="scientific">Pelagicoccus mobilis</name>
    <dbReference type="NCBI Taxonomy" id="415221"/>
    <lineage>
        <taxon>Bacteria</taxon>
        <taxon>Pseudomonadati</taxon>
        <taxon>Verrucomicrobiota</taxon>
        <taxon>Opitutia</taxon>
        <taxon>Puniceicoccales</taxon>
        <taxon>Pelagicoccaceae</taxon>
        <taxon>Pelagicoccus</taxon>
    </lineage>
</organism>
<evidence type="ECO:0000256" key="1">
    <source>
        <dbReference type="ARBA" id="ARBA00004496"/>
    </source>
</evidence>
<dbReference type="Gene3D" id="3.40.50.300">
    <property type="entry name" value="P-loop containing nucleotide triphosphate hydrolases"/>
    <property type="match status" value="1"/>
</dbReference>
<feature type="compositionally biased region" description="Basic and acidic residues" evidence="13">
    <location>
        <begin position="94"/>
        <end position="109"/>
    </location>
</feature>
<dbReference type="InterPro" id="IPR044145">
    <property type="entry name" value="IF2_II"/>
</dbReference>
<protein>
    <recommendedName>
        <fullName evidence="3 10">Translation initiation factor IF-2</fullName>
    </recommendedName>
</protein>
<dbReference type="GO" id="GO:0003924">
    <property type="term" value="F:GTPase activity"/>
    <property type="evidence" value="ECO:0007669"/>
    <property type="project" value="UniProtKB-UniRule"/>
</dbReference>
<feature type="binding site" evidence="10">
    <location>
        <begin position="356"/>
        <end position="363"/>
    </location>
    <ligand>
        <name>GTP</name>
        <dbReference type="ChEBI" id="CHEBI:37565"/>
    </ligand>
</feature>
<reference evidence="15" key="1">
    <citation type="submission" date="2021-01" db="EMBL/GenBank/DDBJ databases">
        <title>Modified the classification status of verrucomicrobia.</title>
        <authorList>
            <person name="Feng X."/>
        </authorList>
    </citation>
    <scope>NUCLEOTIDE SEQUENCE</scope>
    <source>
        <strain evidence="15">KCTC 13126</strain>
    </source>
</reference>
<name>A0A934RUB0_9BACT</name>
<dbReference type="InterPro" id="IPR005225">
    <property type="entry name" value="Small_GTP-bd"/>
</dbReference>
<proteinExistence type="inferred from homology"/>
<dbReference type="InterPro" id="IPR000178">
    <property type="entry name" value="TF_IF2_bacterial-like"/>
</dbReference>
<dbReference type="Pfam" id="PF03144">
    <property type="entry name" value="GTP_EFTU_D2"/>
    <property type="match status" value="1"/>
</dbReference>
<dbReference type="Pfam" id="PF04760">
    <property type="entry name" value="IF2_N"/>
    <property type="match status" value="2"/>
</dbReference>
<evidence type="ECO:0000259" key="14">
    <source>
        <dbReference type="PROSITE" id="PS51722"/>
    </source>
</evidence>
<evidence type="ECO:0000313" key="16">
    <source>
        <dbReference type="Proteomes" id="UP000617628"/>
    </source>
</evidence>
<evidence type="ECO:0000256" key="2">
    <source>
        <dbReference type="ARBA" id="ARBA00007733"/>
    </source>
</evidence>
<feature type="region of interest" description="G-domain" evidence="10">
    <location>
        <begin position="350"/>
        <end position="498"/>
    </location>
</feature>
<dbReference type="InterPro" id="IPR053905">
    <property type="entry name" value="EF-G-like_DII"/>
</dbReference>
<evidence type="ECO:0000256" key="5">
    <source>
        <dbReference type="ARBA" id="ARBA00022540"/>
    </source>
</evidence>
<dbReference type="FunFam" id="3.40.50.300:FF:000019">
    <property type="entry name" value="Translation initiation factor IF-2"/>
    <property type="match status" value="1"/>
</dbReference>
<dbReference type="FunFam" id="2.40.30.10:FF:000008">
    <property type="entry name" value="Translation initiation factor IF-2"/>
    <property type="match status" value="1"/>
</dbReference>
<dbReference type="InterPro" id="IPR023115">
    <property type="entry name" value="TIF_IF2_dom3"/>
</dbReference>
<evidence type="ECO:0000256" key="6">
    <source>
        <dbReference type="ARBA" id="ARBA00022741"/>
    </source>
</evidence>
<dbReference type="GO" id="GO:0005737">
    <property type="term" value="C:cytoplasm"/>
    <property type="evidence" value="ECO:0007669"/>
    <property type="project" value="UniProtKB-SubCell"/>
</dbReference>
<evidence type="ECO:0000313" key="15">
    <source>
        <dbReference type="EMBL" id="MBK1875249.1"/>
    </source>
</evidence>
<feature type="compositionally biased region" description="Pro residues" evidence="13">
    <location>
        <begin position="118"/>
        <end position="152"/>
    </location>
</feature>
<gene>
    <name evidence="10 15" type="primary">infB</name>
    <name evidence="15" type="ORF">JIN87_00145</name>
</gene>
<dbReference type="NCBIfam" id="TIGR00231">
    <property type="entry name" value="small_GTP"/>
    <property type="match status" value="1"/>
</dbReference>
<dbReference type="PROSITE" id="PS51722">
    <property type="entry name" value="G_TR_2"/>
    <property type="match status" value="1"/>
</dbReference>
<dbReference type="InterPro" id="IPR000795">
    <property type="entry name" value="T_Tr_GTP-bd_dom"/>
</dbReference>
<evidence type="ECO:0000256" key="11">
    <source>
        <dbReference type="RuleBase" id="RU000644"/>
    </source>
</evidence>
<dbReference type="InterPro" id="IPR009000">
    <property type="entry name" value="Transl_B-barrel_sf"/>
</dbReference>
<dbReference type="Pfam" id="PF11987">
    <property type="entry name" value="IF-2"/>
    <property type="match status" value="1"/>
</dbReference>
<feature type="compositionally biased region" description="Acidic residues" evidence="13">
    <location>
        <begin position="57"/>
        <end position="69"/>
    </location>
</feature>
<sequence>MSVRIYQLSKEIGMENAALIELLRERGFEVKSASSTVDNISAESLREEFAQKNAASESEEEAAAAEPEAEEKAPPAPPTAPDLSKFVKSPEQIAQEKEDAKKAEEEARKAAAAAKVVAPPPPPAPAAPAPVAPPAPAAPKPMAPPPVAPPSGPAKVAPPAAKPTPAAPAPAAPPSVNPGVRAAAGAPAPAAPAPAAPPPVAPKPVAKAPAAPAPAGPPAPPAPPAMGAPKAPPPPPAGPGSVAPPAAAKAAPASGDPDEIKQISLKPPIVVRDFANELGVKPFKLISELMEMGIFASINQSLEENVASELAAKHGFLLEIRHRGEGNKAKKKQQKKEEIDETGDLEHRPPCVCIMGHVDHGKTSLLDYIRKANVTKGEAGGITQHIGAYQIEHNDHKITFLDTPGHEAFNSMRARGADVTDIAILVVAADDGFKPQTDEALKFIQKSGVQPIVAINKIDTKGANVDKVKQQMQERGIASEDWGGQTICVEVSALKGTGIEDLLDMVLLQAEVLELQANPKKKSSGVVIEASVEVGRGPTATVIVQSGTLKVGDALVCGPASTKVKAMLDENGKQLKKAPPATPVRVIGWSTTPDCGAVYETVKNEKTAKSLAADNEHQMKAEMAAMEDEATAGMSPQEKLFAAIAKTQKKTLRLIVKADAFGSLEAICEALTSITSEKVALEIIGKGVGVISKSDVEKAHAGEAEVIGFNVRSDNGVAAVAKNKAVKISSYQIIYELVDRVRDDMIEMLDPEYRENKIGAAEVRAVFPIAKGFVAGCLVTEGRVSHGANARVMRRNKVMHDSKVQTLRRVKDDVKEVRAGTECGIQIEKFNDYKPGDTIEIYEVHEIRPSL</sequence>
<evidence type="ECO:0000256" key="4">
    <source>
        <dbReference type="ARBA" id="ARBA00022490"/>
    </source>
</evidence>
<feature type="binding site" evidence="10">
    <location>
        <begin position="402"/>
        <end position="406"/>
    </location>
    <ligand>
        <name>GTP</name>
        <dbReference type="ChEBI" id="CHEBI:37565"/>
    </ligand>
</feature>
<dbReference type="GO" id="GO:0005525">
    <property type="term" value="F:GTP binding"/>
    <property type="evidence" value="ECO:0007669"/>
    <property type="project" value="UniProtKB-KW"/>
</dbReference>
<feature type="compositionally biased region" description="Pro residues" evidence="13">
    <location>
        <begin position="211"/>
        <end position="238"/>
    </location>
</feature>
<feature type="compositionally biased region" description="Pro residues" evidence="13">
    <location>
        <begin position="189"/>
        <end position="202"/>
    </location>
</feature>
<evidence type="ECO:0000256" key="9">
    <source>
        <dbReference type="ARBA" id="ARBA00025162"/>
    </source>
</evidence>